<gene>
    <name evidence="3" type="ORF">PCOR1329_LOCUS61845</name>
</gene>
<accession>A0ABN9VZ94</accession>
<organism evidence="3 4">
    <name type="scientific">Prorocentrum cordatum</name>
    <dbReference type="NCBI Taxonomy" id="2364126"/>
    <lineage>
        <taxon>Eukaryota</taxon>
        <taxon>Sar</taxon>
        <taxon>Alveolata</taxon>
        <taxon>Dinophyceae</taxon>
        <taxon>Prorocentrales</taxon>
        <taxon>Prorocentraceae</taxon>
        <taxon>Prorocentrum</taxon>
    </lineage>
</organism>
<sequence length="206" mass="21852">MHALLRMLLQLRILVSVLSFRLLLLAKHDQEHSLSLPRTPADPNVGDLPLLPELLGSLLGRPGRNLQPLLLQLRAGLTVLPRRFLLLPQHGLEHHPSLPRRQASPHVEGLALPAELLGSLLGRPPGRPLQPLLLLASAARAPPVGNARVPRAAGDAAPVGKGPQQTPLHVQPLRQATAQPPERPAACGCRRRVGAAGAAAVAPATE</sequence>
<reference evidence="3" key="1">
    <citation type="submission" date="2023-10" db="EMBL/GenBank/DDBJ databases">
        <authorList>
            <person name="Chen Y."/>
            <person name="Shah S."/>
            <person name="Dougan E. K."/>
            <person name="Thang M."/>
            <person name="Chan C."/>
        </authorList>
    </citation>
    <scope>NUCLEOTIDE SEQUENCE [LARGE SCALE GENOMIC DNA]</scope>
</reference>
<protein>
    <recommendedName>
        <fullName evidence="5">Secreted protein</fullName>
    </recommendedName>
</protein>
<evidence type="ECO:0000256" key="2">
    <source>
        <dbReference type="SAM" id="SignalP"/>
    </source>
</evidence>
<dbReference type="Proteomes" id="UP001189429">
    <property type="component" value="Unassembled WGS sequence"/>
</dbReference>
<name>A0ABN9VZ94_9DINO</name>
<dbReference type="EMBL" id="CAUYUJ010017791">
    <property type="protein sequence ID" value="CAK0877940.1"/>
    <property type="molecule type" value="Genomic_DNA"/>
</dbReference>
<evidence type="ECO:0000256" key="1">
    <source>
        <dbReference type="SAM" id="MobiDB-lite"/>
    </source>
</evidence>
<evidence type="ECO:0000313" key="4">
    <source>
        <dbReference type="Proteomes" id="UP001189429"/>
    </source>
</evidence>
<feature type="region of interest" description="Disordered" evidence="1">
    <location>
        <begin position="146"/>
        <end position="165"/>
    </location>
</feature>
<feature type="signal peptide" evidence="2">
    <location>
        <begin position="1"/>
        <end position="19"/>
    </location>
</feature>
<keyword evidence="2" id="KW-0732">Signal</keyword>
<evidence type="ECO:0008006" key="5">
    <source>
        <dbReference type="Google" id="ProtNLM"/>
    </source>
</evidence>
<feature type="chain" id="PRO_5045980718" description="Secreted protein" evidence="2">
    <location>
        <begin position="20"/>
        <end position="206"/>
    </location>
</feature>
<proteinExistence type="predicted"/>
<keyword evidence="4" id="KW-1185">Reference proteome</keyword>
<comment type="caution">
    <text evidence="3">The sequence shown here is derived from an EMBL/GenBank/DDBJ whole genome shotgun (WGS) entry which is preliminary data.</text>
</comment>
<evidence type="ECO:0000313" key="3">
    <source>
        <dbReference type="EMBL" id="CAK0877940.1"/>
    </source>
</evidence>
<feature type="non-terminal residue" evidence="3">
    <location>
        <position position="206"/>
    </location>
</feature>